<evidence type="ECO:0000259" key="1">
    <source>
        <dbReference type="Pfam" id="PF01433"/>
    </source>
</evidence>
<sequence length="320" mass="36310">SALAKYSQWYGAYPYSTLSIVVPPKGGNGAGGMEYPTLITSFAAETDNPGYDLERTVVHEIGHQYWYGMVASNEFEEAWLDEGFTSYSEDKVMESEYGVAPNLPVEASYMTDPAPLKQLSWSYHSHNHYAENVYMRAKLVLFGIEKQVGPKIMSKIMRTYFQKYKFKHPSTADFQHVVEQVTKTKWNDYFSQFVYGNQMSDYSVESIAVKPVKENGTVKYESTVLIRKNGGSYGPVPIVFQFADGTTLPKVWDAAQMHIQYTLVHSSPLLWAAIDPQNENVLDNKHINNFMKAELPEKVQTRWSIGVAKLLEGIFTSLAW</sequence>
<feature type="domain" description="Peptidase M1 membrane alanine aminopeptidase" evidence="1">
    <location>
        <begin position="11"/>
        <end position="189"/>
    </location>
</feature>
<dbReference type="PANTHER" id="PTHR45726:SF3">
    <property type="entry name" value="LEUKOTRIENE A-4 HYDROLASE"/>
    <property type="match status" value="1"/>
</dbReference>
<dbReference type="Pfam" id="PF01433">
    <property type="entry name" value="Peptidase_M1"/>
    <property type="match status" value="1"/>
</dbReference>
<dbReference type="EMBL" id="JAHZIK010001874">
    <property type="protein sequence ID" value="MBW7459854.1"/>
    <property type="molecule type" value="Genomic_DNA"/>
</dbReference>
<reference evidence="2 3" key="1">
    <citation type="submission" date="2021-07" db="EMBL/GenBank/DDBJ databases">
        <title>Paenibacillus radiodurans sp. nov., isolated from the southeastern edge of Tengger Desert.</title>
        <authorList>
            <person name="Zhang G."/>
        </authorList>
    </citation>
    <scope>NUCLEOTIDE SEQUENCE [LARGE SCALE GENOMIC DNA]</scope>
    <source>
        <strain evidence="2 3">CCM 7311</strain>
    </source>
</reference>
<keyword evidence="3" id="KW-1185">Reference proteome</keyword>
<dbReference type="InterPro" id="IPR034015">
    <property type="entry name" value="M1_LTA4H"/>
</dbReference>
<dbReference type="InterPro" id="IPR027268">
    <property type="entry name" value="Peptidase_M4/M1_CTD_sf"/>
</dbReference>
<dbReference type="SUPFAM" id="SSF55486">
    <property type="entry name" value="Metalloproteases ('zincins'), catalytic domain"/>
    <property type="match status" value="1"/>
</dbReference>
<dbReference type="InterPro" id="IPR014782">
    <property type="entry name" value="Peptidase_M1_dom"/>
</dbReference>
<dbReference type="Gene3D" id="1.10.390.10">
    <property type="entry name" value="Neutral Protease Domain 2"/>
    <property type="match status" value="1"/>
</dbReference>
<evidence type="ECO:0000313" key="2">
    <source>
        <dbReference type="EMBL" id="MBW7459854.1"/>
    </source>
</evidence>
<protein>
    <submittedName>
        <fullName evidence="2">M1 family peptidase</fullName>
    </submittedName>
</protein>
<comment type="caution">
    <text evidence="2">The sequence shown here is derived from an EMBL/GenBank/DDBJ whole genome shotgun (WGS) entry which is preliminary data.</text>
</comment>
<name>A0ABS7CG57_9BACL</name>
<evidence type="ECO:0000313" key="3">
    <source>
        <dbReference type="Proteomes" id="UP001519887"/>
    </source>
</evidence>
<dbReference type="Proteomes" id="UP001519887">
    <property type="component" value="Unassembled WGS sequence"/>
</dbReference>
<organism evidence="2 3">
    <name type="scientific">Paenibacillus sepulcri</name>
    <dbReference type="NCBI Taxonomy" id="359917"/>
    <lineage>
        <taxon>Bacteria</taxon>
        <taxon>Bacillati</taxon>
        <taxon>Bacillota</taxon>
        <taxon>Bacilli</taxon>
        <taxon>Bacillales</taxon>
        <taxon>Paenibacillaceae</taxon>
        <taxon>Paenibacillus</taxon>
    </lineage>
</organism>
<proteinExistence type="predicted"/>
<feature type="non-terminal residue" evidence="2">
    <location>
        <position position="1"/>
    </location>
</feature>
<gene>
    <name evidence="2" type="ORF">K0U00_37925</name>
</gene>
<dbReference type="PANTHER" id="PTHR45726">
    <property type="entry name" value="LEUKOTRIENE A-4 HYDROLASE"/>
    <property type="match status" value="1"/>
</dbReference>
<accession>A0ABS7CG57</accession>